<gene>
    <name evidence="2" type="ORF">PCA31118_02114</name>
</gene>
<reference evidence="2 3" key="1">
    <citation type="submission" date="2019-08" db="EMBL/GenBank/DDBJ databases">
        <authorList>
            <person name="Peeters C."/>
        </authorList>
    </citation>
    <scope>NUCLEOTIDE SEQUENCE [LARGE SCALE GENOMIC DNA]</scope>
    <source>
        <strain evidence="2 3">LMG 31118</strain>
    </source>
</reference>
<keyword evidence="1" id="KW-0812">Transmembrane</keyword>
<keyword evidence="3" id="KW-1185">Reference proteome</keyword>
<dbReference type="AlphaFoldDB" id="A0A5E5A0V9"/>
<keyword evidence="1" id="KW-0472">Membrane</keyword>
<keyword evidence="1" id="KW-1133">Transmembrane helix</keyword>
<evidence type="ECO:0000313" key="2">
    <source>
        <dbReference type="EMBL" id="VVE66175.1"/>
    </source>
</evidence>
<proteinExistence type="predicted"/>
<organism evidence="2 3">
    <name type="scientific">Pandoraea captiosa</name>
    <dbReference type="NCBI Taxonomy" id="2508302"/>
    <lineage>
        <taxon>Bacteria</taxon>
        <taxon>Pseudomonadati</taxon>
        <taxon>Pseudomonadota</taxon>
        <taxon>Betaproteobacteria</taxon>
        <taxon>Burkholderiales</taxon>
        <taxon>Burkholderiaceae</taxon>
        <taxon>Pandoraea</taxon>
    </lineage>
</organism>
<dbReference type="EMBL" id="CABPSQ010000003">
    <property type="protein sequence ID" value="VVE66175.1"/>
    <property type="molecule type" value="Genomic_DNA"/>
</dbReference>
<evidence type="ECO:0000256" key="1">
    <source>
        <dbReference type="SAM" id="Phobius"/>
    </source>
</evidence>
<feature type="transmembrane region" description="Helical" evidence="1">
    <location>
        <begin position="25"/>
        <end position="44"/>
    </location>
</feature>
<dbReference type="Proteomes" id="UP000414136">
    <property type="component" value="Unassembled WGS sequence"/>
</dbReference>
<accession>A0A5E5A0V9</accession>
<sequence length="61" mass="6967">MYTELTLNPKNSCAFEKSKPNNEAGWMPVIPFGPFVMLTGRSRLFMKMRMISPKPSVTMAR</sequence>
<name>A0A5E5A0V9_9BURK</name>
<evidence type="ECO:0000313" key="3">
    <source>
        <dbReference type="Proteomes" id="UP000414136"/>
    </source>
</evidence>
<protein>
    <submittedName>
        <fullName evidence="2">Uncharacterized protein</fullName>
    </submittedName>
</protein>